<dbReference type="Proteomes" id="UP000186601">
    <property type="component" value="Unassembled WGS sequence"/>
</dbReference>
<accession>A0A2R6NP15</accession>
<name>A0A2R6NP15_9APHY</name>
<protein>
    <submittedName>
        <fullName evidence="1">Uncharacterized protein</fullName>
    </submittedName>
</protein>
<comment type="caution">
    <text evidence="1">The sequence shown here is derived from an EMBL/GenBank/DDBJ whole genome shotgun (WGS) entry which is preliminary data.</text>
</comment>
<sequence length="174" mass="19423">MCIQGIEAQRYLERIRYSGKVHSLWEVRGAREAKIAGVLALEVGVHRVQVLGKRQAEEDRQGQDVHQEEGILDLVRGHSLVGEAHRTQGSYEGPHWGIPEVEGARPAPQAFAWVFAWAFLVEVAVHHGLQDLGEAWSRSAWAGVVLEQMWALGPVGTRELHGHWAHPVEQSLKV</sequence>
<dbReference type="EMBL" id="MLYV02001019">
    <property type="protein sequence ID" value="PSR74157.1"/>
    <property type="molecule type" value="Genomic_DNA"/>
</dbReference>
<proteinExistence type="predicted"/>
<dbReference type="AlphaFoldDB" id="A0A2R6NP15"/>
<evidence type="ECO:0000313" key="1">
    <source>
        <dbReference type="EMBL" id="PSR74157.1"/>
    </source>
</evidence>
<evidence type="ECO:0000313" key="2">
    <source>
        <dbReference type="Proteomes" id="UP000186601"/>
    </source>
</evidence>
<reference evidence="1 2" key="1">
    <citation type="submission" date="2018-02" db="EMBL/GenBank/DDBJ databases">
        <title>Genome sequence of the basidiomycete white-rot fungus Phlebia centrifuga.</title>
        <authorList>
            <person name="Granchi Z."/>
            <person name="Peng M."/>
            <person name="de Vries R.P."/>
            <person name="Hilden K."/>
            <person name="Makela M.R."/>
            <person name="Grigoriev I."/>
            <person name="Riley R."/>
        </authorList>
    </citation>
    <scope>NUCLEOTIDE SEQUENCE [LARGE SCALE GENOMIC DNA]</scope>
    <source>
        <strain evidence="1 2">FBCC195</strain>
    </source>
</reference>
<organism evidence="1 2">
    <name type="scientific">Hermanssonia centrifuga</name>
    <dbReference type="NCBI Taxonomy" id="98765"/>
    <lineage>
        <taxon>Eukaryota</taxon>
        <taxon>Fungi</taxon>
        <taxon>Dikarya</taxon>
        <taxon>Basidiomycota</taxon>
        <taxon>Agaricomycotina</taxon>
        <taxon>Agaricomycetes</taxon>
        <taxon>Polyporales</taxon>
        <taxon>Meruliaceae</taxon>
        <taxon>Hermanssonia</taxon>
    </lineage>
</organism>
<gene>
    <name evidence="1" type="ORF">PHLCEN_2v10113</name>
</gene>
<keyword evidence="2" id="KW-1185">Reference proteome</keyword>